<sequence>MFLRMYVEAKREDFVMQIAGKVLGHIKLRRISKQVIKPYWKIEGIYVIEVEMDLQPEINENDIIQALLPIAENWITFEDPVNEILVSDTADECKIKLPEIKMINIHF</sequence>
<proteinExistence type="predicted"/>
<dbReference type="STRING" id="255247.ABE41_015150"/>
<protein>
    <submittedName>
        <fullName evidence="1">Uncharacterized protein</fullName>
    </submittedName>
</protein>
<evidence type="ECO:0000313" key="1">
    <source>
        <dbReference type="EMBL" id="ANX13344.1"/>
    </source>
</evidence>
<evidence type="ECO:0000313" key="2">
    <source>
        <dbReference type="Proteomes" id="UP000077412"/>
    </source>
</evidence>
<organism evidence="1 2">
    <name type="scientific">Fictibacillus arsenicus</name>
    <dbReference type="NCBI Taxonomy" id="255247"/>
    <lineage>
        <taxon>Bacteria</taxon>
        <taxon>Bacillati</taxon>
        <taxon>Bacillota</taxon>
        <taxon>Bacilli</taxon>
        <taxon>Bacillales</taxon>
        <taxon>Fictibacillaceae</taxon>
        <taxon>Fictibacillus</taxon>
    </lineage>
</organism>
<reference evidence="1 2" key="1">
    <citation type="submission" date="2016-08" db="EMBL/GenBank/DDBJ databases">
        <title>Complete genome sequence of Fictibacillus arsenicus G25-54, a strain with toxicity to nematodes and a potential arsenic-resistance activity.</title>
        <authorList>
            <person name="Zheng Z."/>
        </authorList>
    </citation>
    <scope>NUCLEOTIDE SEQUENCE [LARGE SCALE GENOMIC DNA]</scope>
    <source>
        <strain evidence="1 2">G25-54</strain>
    </source>
</reference>
<dbReference type="OrthoDB" id="2084592at2"/>
<dbReference type="RefSeq" id="WP_066292026.1">
    <property type="nucleotide sequence ID" value="NZ_CP016761.1"/>
</dbReference>
<dbReference type="Proteomes" id="UP000077412">
    <property type="component" value="Chromosome"/>
</dbReference>
<accession>A0A1B1Z7F1</accession>
<dbReference type="AlphaFoldDB" id="A0A1B1Z7F1"/>
<dbReference type="KEGG" id="far:ABE41_015150"/>
<name>A0A1B1Z7F1_9BACL</name>
<gene>
    <name evidence="1" type="ORF">ABE41_015150</name>
</gene>
<dbReference type="EMBL" id="CP016761">
    <property type="protein sequence ID" value="ANX13344.1"/>
    <property type="molecule type" value="Genomic_DNA"/>
</dbReference>
<keyword evidence="2" id="KW-1185">Reference proteome</keyword>